<feature type="region of interest" description="Disordered" evidence="1">
    <location>
        <begin position="225"/>
        <end position="254"/>
    </location>
</feature>
<keyword evidence="3" id="KW-1185">Reference proteome</keyword>
<reference evidence="2 3" key="1">
    <citation type="journal article" date="2020" name="BMC Genomics">
        <title>Intraspecific diversification of the crop wild relative Brassica cretica Lam. using demographic model selection.</title>
        <authorList>
            <person name="Kioukis A."/>
            <person name="Michalopoulou V.A."/>
            <person name="Briers L."/>
            <person name="Pirintsos S."/>
            <person name="Studholme D.J."/>
            <person name="Pavlidis P."/>
            <person name="Sarris P.F."/>
        </authorList>
    </citation>
    <scope>NUCLEOTIDE SEQUENCE [LARGE SCALE GENOMIC DNA]</scope>
    <source>
        <strain evidence="3">cv. PFS-1207/04</strain>
    </source>
</reference>
<evidence type="ECO:0000313" key="3">
    <source>
        <dbReference type="Proteomes" id="UP000266723"/>
    </source>
</evidence>
<accession>A0ABQ7EDY7</accession>
<dbReference type="Proteomes" id="UP000266723">
    <property type="component" value="Unassembled WGS sequence"/>
</dbReference>
<feature type="compositionally biased region" description="Polar residues" evidence="1">
    <location>
        <begin position="245"/>
        <end position="254"/>
    </location>
</feature>
<proteinExistence type="predicted"/>
<comment type="caution">
    <text evidence="2">The sequence shown here is derived from an EMBL/GenBank/DDBJ whole genome shotgun (WGS) entry which is preliminary data.</text>
</comment>
<feature type="compositionally biased region" description="Basic and acidic residues" evidence="1">
    <location>
        <begin position="151"/>
        <end position="165"/>
    </location>
</feature>
<evidence type="ECO:0000256" key="1">
    <source>
        <dbReference type="SAM" id="MobiDB-lite"/>
    </source>
</evidence>
<name>A0ABQ7EDY7_BRACR</name>
<feature type="region of interest" description="Disordered" evidence="1">
    <location>
        <begin position="122"/>
        <end position="165"/>
    </location>
</feature>
<dbReference type="EMBL" id="QGKV02000299">
    <property type="protein sequence ID" value="KAF3594986.1"/>
    <property type="molecule type" value="Genomic_DNA"/>
</dbReference>
<feature type="compositionally biased region" description="Basic and acidic residues" evidence="1">
    <location>
        <begin position="225"/>
        <end position="234"/>
    </location>
</feature>
<evidence type="ECO:0000313" key="2">
    <source>
        <dbReference type="EMBL" id="KAF3594986.1"/>
    </source>
</evidence>
<organism evidence="2 3">
    <name type="scientific">Brassica cretica</name>
    <name type="common">Mustard</name>
    <dbReference type="NCBI Taxonomy" id="69181"/>
    <lineage>
        <taxon>Eukaryota</taxon>
        <taxon>Viridiplantae</taxon>
        <taxon>Streptophyta</taxon>
        <taxon>Embryophyta</taxon>
        <taxon>Tracheophyta</taxon>
        <taxon>Spermatophyta</taxon>
        <taxon>Magnoliopsida</taxon>
        <taxon>eudicotyledons</taxon>
        <taxon>Gunneridae</taxon>
        <taxon>Pentapetalae</taxon>
        <taxon>rosids</taxon>
        <taxon>malvids</taxon>
        <taxon>Brassicales</taxon>
        <taxon>Brassicaceae</taxon>
        <taxon>Brassiceae</taxon>
        <taxon>Brassica</taxon>
    </lineage>
</organism>
<feature type="compositionally biased region" description="Acidic residues" evidence="1">
    <location>
        <begin position="10"/>
        <end position="25"/>
    </location>
</feature>
<protein>
    <submittedName>
        <fullName evidence="2">Uncharacterized protein</fullName>
    </submittedName>
</protein>
<sequence>MQQIDGVDNVNEEEEDDAIESDNHDIDDEVEILEEEIDVFVNVNYNEKIHHEDDFYLPAGTFNRNLLPEPDRPEMDQFSSVSDMAILPDGSLLLIPVGIGSDAPQYMDPDQDGDQNILHVPTEVRQSDRADQSDRAVYRLDPRTSGMDLRPNPRPDDGTDRIQRRPHDFSLLVSLARTACTGDRTDDLASLFDPMMDFSIRHFSKARILKLSEDLGHVGTQLVREGHTTGRPDHPSSVLLLTAMDPSTSDEPGQ</sequence>
<feature type="region of interest" description="Disordered" evidence="1">
    <location>
        <begin position="1"/>
        <end position="25"/>
    </location>
</feature>
<feature type="compositionally biased region" description="Basic and acidic residues" evidence="1">
    <location>
        <begin position="125"/>
        <end position="142"/>
    </location>
</feature>
<gene>
    <name evidence="2" type="ORF">DY000_02022571</name>
</gene>